<feature type="domain" description="OmpA-like" evidence="5">
    <location>
        <begin position="145"/>
        <end position="269"/>
    </location>
</feature>
<reference evidence="6 7" key="1">
    <citation type="submission" date="2020-08" db="EMBL/GenBank/DDBJ databases">
        <title>Genomic Encyclopedia of Type Strains, Phase III (KMG-III): the genomes of soil and plant-associated and newly described type strains.</title>
        <authorList>
            <person name="Whitman W."/>
        </authorList>
    </citation>
    <scope>NUCLEOTIDE SEQUENCE [LARGE SCALE GENOMIC DNA]</scope>
    <source>
        <strain evidence="6 7">CECT 5995</strain>
    </source>
</reference>
<keyword evidence="2 4" id="KW-0472">Membrane</keyword>
<name>A0A7W5BV99_9GAMM</name>
<organism evidence="6 7">
    <name type="scientific">Halomonas organivorans</name>
    <dbReference type="NCBI Taxonomy" id="257772"/>
    <lineage>
        <taxon>Bacteria</taxon>
        <taxon>Pseudomonadati</taxon>
        <taxon>Pseudomonadota</taxon>
        <taxon>Gammaproteobacteria</taxon>
        <taxon>Oceanospirillales</taxon>
        <taxon>Halomonadaceae</taxon>
        <taxon>Halomonas</taxon>
    </lineage>
</organism>
<dbReference type="PROSITE" id="PS51123">
    <property type="entry name" value="OMPA_2"/>
    <property type="match status" value="1"/>
</dbReference>
<dbReference type="InterPro" id="IPR036737">
    <property type="entry name" value="OmpA-like_sf"/>
</dbReference>
<evidence type="ECO:0000256" key="1">
    <source>
        <dbReference type="ARBA" id="ARBA00004442"/>
    </source>
</evidence>
<evidence type="ECO:0000256" key="3">
    <source>
        <dbReference type="ARBA" id="ARBA00023237"/>
    </source>
</evidence>
<sequence>MGTMDRNVKERSVMLIAGSFLAASSIVGSVYAEEFPDVVVDASHSELGEPFLRNGAEIPIRDLQELGAGLGRLSQEDVISLLGSPVDPSVVGQDDSWLYNVSLPLPGENYLVCQYRISFSQQVLSSLEWRRPQCEHLFSELSMPAQPQKVSLSDDFLFGFDNYSLSPQGRSELRRVLQDAQGKFQALSISVTGHTDRIGAAEYNMHLSEERAKAVADALMQWGVNPGSISYEGRGESEPVVNCPNIAGAELKKCLAPNRRVEILLKERS</sequence>
<dbReference type="PANTHER" id="PTHR30329:SF21">
    <property type="entry name" value="LIPOPROTEIN YIAD-RELATED"/>
    <property type="match status" value="1"/>
</dbReference>
<gene>
    <name evidence="6" type="ORF">FHR96_000174</name>
</gene>
<dbReference type="AlphaFoldDB" id="A0A7W5BV99"/>
<evidence type="ECO:0000313" key="7">
    <source>
        <dbReference type="Proteomes" id="UP000525987"/>
    </source>
</evidence>
<keyword evidence="7" id="KW-1185">Reference proteome</keyword>
<dbReference type="PANTHER" id="PTHR30329">
    <property type="entry name" value="STATOR ELEMENT OF FLAGELLAR MOTOR COMPLEX"/>
    <property type="match status" value="1"/>
</dbReference>
<evidence type="ECO:0000259" key="5">
    <source>
        <dbReference type="PROSITE" id="PS51123"/>
    </source>
</evidence>
<dbReference type="Proteomes" id="UP000525987">
    <property type="component" value="Unassembled WGS sequence"/>
</dbReference>
<accession>A0A7W5BV99</accession>
<dbReference type="CDD" id="cd07185">
    <property type="entry name" value="OmpA_C-like"/>
    <property type="match status" value="1"/>
</dbReference>
<evidence type="ECO:0000256" key="2">
    <source>
        <dbReference type="ARBA" id="ARBA00023136"/>
    </source>
</evidence>
<comment type="caution">
    <text evidence="6">The sequence shown here is derived from an EMBL/GenBank/DDBJ whole genome shotgun (WGS) entry which is preliminary data.</text>
</comment>
<protein>
    <submittedName>
        <fullName evidence="6">Outer membrane protein OmpA-like peptidoglycan-associated protein</fullName>
    </submittedName>
</protein>
<dbReference type="SUPFAM" id="SSF103088">
    <property type="entry name" value="OmpA-like"/>
    <property type="match status" value="1"/>
</dbReference>
<dbReference type="Gene3D" id="3.30.1330.60">
    <property type="entry name" value="OmpA-like domain"/>
    <property type="match status" value="1"/>
</dbReference>
<dbReference type="Pfam" id="PF00691">
    <property type="entry name" value="OmpA"/>
    <property type="match status" value="1"/>
</dbReference>
<dbReference type="InterPro" id="IPR006665">
    <property type="entry name" value="OmpA-like"/>
</dbReference>
<dbReference type="PRINTS" id="PR01021">
    <property type="entry name" value="OMPADOMAIN"/>
</dbReference>
<proteinExistence type="predicted"/>
<dbReference type="InterPro" id="IPR050330">
    <property type="entry name" value="Bact_OuterMem_StrucFunc"/>
</dbReference>
<comment type="subcellular location">
    <subcellularLocation>
        <location evidence="1">Cell outer membrane</location>
    </subcellularLocation>
</comment>
<evidence type="ECO:0000256" key="4">
    <source>
        <dbReference type="PROSITE-ProRule" id="PRU00473"/>
    </source>
</evidence>
<dbReference type="InterPro" id="IPR006664">
    <property type="entry name" value="OMP_bac"/>
</dbReference>
<evidence type="ECO:0000313" key="6">
    <source>
        <dbReference type="EMBL" id="MBB3139328.1"/>
    </source>
</evidence>
<dbReference type="EMBL" id="JACHXM010000001">
    <property type="protein sequence ID" value="MBB3139328.1"/>
    <property type="molecule type" value="Genomic_DNA"/>
</dbReference>
<keyword evidence="3" id="KW-0998">Cell outer membrane</keyword>
<dbReference type="RefSeq" id="WP_183385752.1">
    <property type="nucleotide sequence ID" value="NZ_JACHXM010000001.1"/>
</dbReference>
<dbReference type="GO" id="GO:0009279">
    <property type="term" value="C:cell outer membrane"/>
    <property type="evidence" value="ECO:0007669"/>
    <property type="project" value="UniProtKB-SubCell"/>
</dbReference>